<evidence type="ECO:0000313" key="2">
    <source>
        <dbReference type="EMBL" id="OWF42725.1"/>
    </source>
</evidence>
<dbReference type="InterPro" id="IPR036770">
    <property type="entry name" value="Ankyrin_rpt-contain_sf"/>
</dbReference>
<dbReference type="InterPro" id="IPR049050">
    <property type="entry name" value="nSTAND3"/>
</dbReference>
<accession>A0A210Q1Y6</accession>
<comment type="caution">
    <text evidence="2">The sequence shown here is derived from an EMBL/GenBank/DDBJ whole genome shotgun (WGS) entry which is preliminary data.</text>
</comment>
<dbReference type="SUPFAM" id="SSF48403">
    <property type="entry name" value="Ankyrin repeat"/>
    <property type="match status" value="6"/>
</dbReference>
<dbReference type="InterPro" id="IPR002110">
    <property type="entry name" value="Ankyrin_rpt"/>
</dbReference>
<dbReference type="PANTHER" id="PTHR24121">
    <property type="entry name" value="NO MECHANORECEPTOR POTENTIAL C, ISOFORM D-RELATED"/>
    <property type="match status" value="1"/>
</dbReference>
<dbReference type="OrthoDB" id="6155994at2759"/>
<gene>
    <name evidence="2" type="ORF">KP79_PYT17017</name>
</gene>
<sequence length="1990" mass="225314">MRKKHDDMIRELSKYISPELRHEWDLFRNGLTSYLTRRVIYGSGLTFVGDHCEILFRQGIIKLGDYSVLLEVVNSIDERAGDIVKRATTAIKDIKTRISNLKPKEGQLEVGGGERSTIYQSQLAEEIQRLEIDIRKKHADMIRELNGCISPQLPNEWNLFRNGLTPYLTNLEIYGECVTFVGNHCESLLSKNIIKLGDYSVLLEVVNSIDERVGDIVKRATTAIKDIKTRISDLKPKARSDHITSSAYKKEDPFFENTEESSTFLKASTSPRERIIDVGKRENMINQTEIWIKWKRVNSKFITTNAFNVAIEILKKTNLLLIRGNCGDGKSVLAMEIMAWLMGDREEQCGDVHHDTVNQRKKPLLLKELKSWDETVSCNANLAIFVDDIFGYSSIYSEDLAWWKKISPFIQPVLDGHIGNNANCMILTVRNDVYAEHRSLFCHKDVFNDNKCVVDLSSSHSLQTEEKKNILRLYMPNSVDLSTDDETTIVQSELPFGFPECCRIFESLAETHYQPREYFVKPLFFIKKIIRERFSKSKQAALLFLLLATGKTTVSQLEPDSSNAQEDELIKLAFDISFSGDTIQSLATNTEVQTKRIIIEGLKSMIGSLVKLESNTFTFYHDVVEDAVAILYGEIDPRGFLRNVNLTHLRYIETLQGSRNELKIGDENIECLYNRILDELKTRASNQYEMLTTLRVWDDGNFVRHFIAWVGQQESVPNDFYFQWTTKECALTMKKGFPTPHDNNENNYYSFFVFVAKSSKNYLLQQLIEQGKSNTIQMKLALDQACVSGCVNCALTLLKNGITPDSNTWISVVKGGSLDLLNTLISSDTHPLATTDDKTFDVKNVNMLQLACLYEKEQVAFCLAEHFPMLVKHRDKDGNSMFHHITMTNNCDLFEKIAIRLCLESQDLMSLLRRDDGVTVLHMHWINRHQQFNASKRNMSMYFYETYPSLISQRDNGGRHCLHAASHSGDVDGFVYLDNRVNQGKSETEKLHYMETLLTSVGETVLHGGSLNGKKTMCTHICQTYPSLISQRDNRGRHCLHDAALSGDVDCFVYLDDLVNQGKSETEKLHYMETLLSSEGENVLHFASINGKKAMCTHICQTYPSLISQRDNRGRHCLHDAALSGDVDCFVYLDDLVNQGKSETEKLHYMETLLSSEGENVLHFASINGKKAMCTHICQTYPSLISQRDNRGRHCLHDAALSGDVDCFVYLDDLVNQGKSETEKLHYMETLLSSEGENVLHFASINGKKAMCTHICQTYPSLISQRDNRGRHCLHDAALSGDVDCFVYLDDLVNQGKSETEKLHYMETLLSSEGENVLHFASINGKKAMCTHICQTYPSLISQRDNRGRHCLHDAALSGDVDCFVYLDDLVNQGKSETEKLHYMETLLSSEGENVLHFASINGKKAMCTHICQTYPSLISQRDNRGRHCLHDAALSGDVDCFVYLDDLVNQGKSETEKLHYMETLLSSEGENVLHFASINGKKAMCTHICQTYPSLISQRDNGGRHCLHYAAHSGDVDCFVYLDDLVNQGKSETEKLHYMETLLTSKGETVLHRGSINGKKTMCTHICQTYPSLISQRDNRGMHCLHYAAYSGDVDCFMYLDGRVNQGKSETEKLHYMETSLSSEGETVLHRGSVNGKKSMCTHICKTYPSLISQRDNGGRHCLHYAAHSGDVDCFVYLDGRVNQGKSETEKLHSMETLLTSKGENVFHRGSLNGKKTMCAHICQTYPSLISQRDNRGMHCLHYAAYSGDVDCFMYLDGLVNQGKSETEKRHYMETLLTSKGENVFHRGSLNGKKTMCAHICQTYPSLISQRDNRGRHCLHDAALSGDVDCFVYLDDLVNQGKSETEKLHYMETLLTSKGETVLHRGSLNGKKTMCTHICQMYPSLISQRDNGGRHCLHYAAHSGDVDCFMYLDCLVNQGKSETEKLHYMETLLTSQGETVLHLGSLNGKKAMCTHICQTYPSLISQRDNGGRHCLHDAAHSGDVDSFMY</sequence>
<dbReference type="PANTHER" id="PTHR24121:SF21">
    <property type="entry name" value="ANKYRIN REPEAT FAMILY PROTEIN"/>
    <property type="match status" value="1"/>
</dbReference>
<feature type="domain" description="Novel STAND NTPase 3" evidence="1">
    <location>
        <begin position="301"/>
        <end position="474"/>
    </location>
</feature>
<reference evidence="2 3" key="1">
    <citation type="journal article" date="2017" name="Nat. Ecol. Evol.">
        <title>Scallop genome provides insights into evolution of bilaterian karyotype and development.</title>
        <authorList>
            <person name="Wang S."/>
            <person name="Zhang J."/>
            <person name="Jiao W."/>
            <person name="Li J."/>
            <person name="Xun X."/>
            <person name="Sun Y."/>
            <person name="Guo X."/>
            <person name="Huan P."/>
            <person name="Dong B."/>
            <person name="Zhang L."/>
            <person name="Hu X."/>
            <person name="Sun X."/>
            <person name="Wang J."/>
            <person name="Zhao C."/>
            <person name="Wang Y."/>
            <person name="Wang D."/>
            <person name="Huang X."/>
            <person name="Wang R."/>
            <person name="Lv J."/>
            <person name="Li Y."/>
            <person name="Zhang Z."/>
            <person name="Liu B."/>
            <person name="Lu W."/>
            <person name="Hui Y."/>
            <person name="Liang J."/>
            <person name="Zhou Z."/>
            <person name="Hou R."/>
            <person name="Li X."/>
            <person name="Liu Y."/>
            <person name="Li H."/>
            <person name="Ning X."/>
            <person name="Lin Y."/>
            <person name="Zhao L."/>
            <person name="Xing Q."/>
            <person name="Dou J."/>
            <person name="Li Y."/>
            <person name="Mao J."/>
            <person name="Guo H."/>
            <person name="Dou H."/>
            <person name="Li T."/>
            <person name="Mu C."/>
            <person name="Jiang W."/>
            <person name="Fu Q."/>
            <person name="Fu X."/>
            <person name="Miao Y."/>
            <person name="Liu J."/>
            <person name="Yu Q."/>
            <person name="Li R."/>
            <person name="Liao H."/>
            <person name="Li X."/>
            <person name="Kong Y."/>
            <person name="Jiang Z."/>
            <person name="Chourrout D."/>
            <person name="Li R."/>
            <person name="Bao Z."/>
        </authorList>
    </citation>
    <scope>NUCLEOTIDE SEQUENCE [LARGE SCALE GENOMIC DNA]</scope>
    <source>
        <strain evidence="2 3">PY_sf001</strain>
    </source>
</reference>
<dbReference type="Gene3D" id="1.25.40.20">
    <property type="entry name" value="Ankyrin repeat-containing domain"/>
    <property type="match status" value="7"/>
</dbReference>
<dbReference type="EMBL" id="NEDP02005228">
    <property type="protein sequence ID" value="OWF42725.1"/>
    <property type="molecule type" value="Genomic_DNA"/>
</dbReference>
<name>A0A210Q1Y6_MIZYE</name>
<dbReference type="SMART" id="SM00248">
    <property type="entry name" value="ANK"/>
    <property type="match status" value="21"/>
</dbReference>
<proteinExistence type="predicted"/>
<evidence type="ECO:0000313" key="3">
    <source>
        <dbReference type="Proteomes" id="UP000242188"/>
    </source>
</evidence>
<dbReference type="Pfam" id="PF20720">
    <property type="entry name" value="nSTAND3"/>
    <property type="match status" value="1"/>
</dbReference>
<protein>
    <submittedName>
        <fullName evidence="2">Serine/threonine-protein phosphatase 6 regulatory ankyrin repeat subunit B</fullName>
    </submittedName>
</protein>
<dbReference type="STRING" id="6573.A0A210Q1Y6"/>
<keyword evidence="3" id="KW-1185">Reference proteome</keyword>
<evidence type="ECO:0000259" key="1">
    <source>
        <dbReference type="Pfam" id="PF20720"/>
    </source>
</evidence>
<dbReference type="Proteomes" id="UP000242188">
    <property type="component" value="Unassembled WGS sequence"/>
</dbReference>
<organism evidence="2 3">
    <name type="scientific">Mizuhopecten yessoensis</name>
    <name type="common">Japanese scallop</name>
    <name type="synonym">Patinopecten yessoensis</name>
    <dbReference type="NCBI Taxonomy" id="6573"/>
    <lineage>
        <taxon>Eukaryota</taxon>
        <taxon>Metazoa</taxon>
        <taxon>Spiralia</taxon>
        <taxon>Lophotrochozoa</taxon>
        <taxon>Mollusca</taxon>
        <taxon>Bivalvia</taxon>
        <taxon>Autobranchia</taxon>
        <taxon>Pteriomorphia</taxon>
        <taxon>Pectinida</taxon>
        <taxon>Pectinoidea</taxon>
        <taxon>Pectinidae</taxon>
        <taxon>Mizuhopecten</taxon>
    </lineage>
</organism>